<comment type="caution">
    <text evidence="1">The sequence shown here is derived from an EMBL/GenBank/DDBJ whole genome shotgun (WGS) entry which is preliminary data.</text>
</comment>
<sequence length="76" mass="8738">MKLSKIKIVFLSFVLFISIAYAVNYIKLFIDARYIDTSPEASIEQYLRSNTNGYQIKSIDLIKINITGNISLDLFQ</sequence>
<gene>
    <name evidence="1" type="ORF">P4I72_22800</name>
</gene>
<accession>A0ABU6G8L4</accession>
<reference evidence="1 2" key="1">
    <citation type="submission" date="2023-03" db="EMBL/GenBank/DDBJ databases">
        <title>Bacillus Genome Sequencing.</title>
        <authorList>
            <person name="Dunlap C."/>
        </authorList>
    </citation>
    <scope>NUCLEOTIDE SEQUENCE [LARGE SCALE GENOMIC DNA]</scope>
    <source>
        <strain evidence="1 2">BD-533</strain>
    </source>
</reference>
<dbReference type="EMBL" id="JARLKY010000059">
    <property type="protein sequence ID" value="MEC0229964.1"/>
    <property type="molecule type" value="Genomic_DNA"/>
</dbReference>
<name>A0ABU6G8L4_9BACL</name>
<proteinExistence type="predicted"/>
<evidence type="ECO:0000313" key="1">
    <source>
        <dbReference type="EMBL" id="MEC0229964.1"/>
    </source>
</evidence>
<keyword evidence="2" id="KW-1185">Reference proteome</keyword>
<dbReference type="Proteomes" id="UP001338137">
    <property type="component" value="Unassembled WGS sequence"/>
</dbReference>
<protein>
    <submittedName>
        <fullName evidence="1">Uncharacterized protein</fullName>
    </submittedName>
</protein>
<evidence type="ECO:0000313" key="2">
    <source>
        <dbReference type="Proteomes" id="UP001338137"/>
    </source>
</evidence>
<dbReference type="RefSeq" id="WP_326074023.1">
    <property type="nucleotide sequence ID" value="NZ_JARLKY010000059.1"/>
</dbReference>
<organism evidence="1 2">
    <name type="scientific">Paenibacillus alba</name>
    <dbReference type="NCBI Taxonomy" id="1197127"/>
    <lineage>
        <taxon>Bacteria</taxon>
        <taxon>Bacillati</taxon>
        <taxon>Bacillota</taxon>
        <taxon>Bacilli</taxon>
        <taxon>Bacillales</taxon>
        <taxon>Paenibacillaceae</taxon>
        <taxon>Paenibacillus</taxon>
    </lineage>
</organism>